<dbReference type="EMBL" id="JAJJPB010000009">
    <property type="protein sequence ID" value="MCC9294978.1"/>
    <property type="molecule type" value="Genomic_DNA"/>
</dbReference>
<organism evidence="1 2">
    <name type="scientific">Clostridium aromativorans</name>
    <dbReference type="NCBI Taxonomy" id="2836848"/>
    <lineage>
        <taxon>Bacteria</taxon>
        <taxon>Bacillati</taxon>
        <taxon>Bacillota</taxon>
        <taxon>Clostridia</taxon>
        <taxon>Eubacteriales</taxon>
        <taxon>Clostridiaceae</taxon>
        <taxon>Clostridium</taxon>
    </lineage>
</organism>
<keyword evidence="2" id="KW-1185">Reference proteome</keyword>
<gene>
    <name evidence="1" type="ORF">LN736_08935</name>
</gene>
<name>A0ABS8N8B8_9CLOT</name>
<evidence type="ECO:0000313" key="1">
    <source>
        <dbReference type="EMBL" id="MCC9294978.1"/>
    </source>
</evidence>
<protein>
    <submittedName>
        <fullName evidence="1">Uncharacterized protein</fullName>
    </submittedName>
</protein>
<comment type="caution">
    <text evidence="1">The sequence shown here is derived from an EMBL/GenBank/DDBJ whole genome shotgun (WGS) entry which is preliminary data.</text>
</comment>
<dbReference type="Proteomes" id="UP001165422">
    <property type="component" value="Unassembled WGS sequence"/>
</dbReference>
<proteinExistence type="predicted"/>
<accession>A0ABS8N8B8</accession>
<reference evidence="1" key="1">
    <citation type="submission" date="2021-11" db="EMBL/GenBank/DDBJ databases">
        <authorList>
            <person name="Qingchun L."/>
            <person name="Dong Z."/>
            <person name="Zongwei Q."/>
            <person name="Jia Z."/>
            <person name="Duotao L."/>
        </authorList>
    </citation>
    <scope>NUCLEOTIDE SEQUENCE</scope>
    <source>
        <strain evidence="1">WLY-B-L2</strain>
    </source>
</reference>
<evidence type="ECO:0000313" key="2">
    <source>
        <dbReference type="Proteomes" id="UP001165422"/>
    </source>
</evidence>
<sequence length="71" mass="8122">MLKSSINKAVSSVVSSVEFEKVSDLTKKQFTKILSEAIYEAITNKDYIKEIYQQLPTQIQLEIRAKSDKLI</sequence>
<dbReference type="RefSeq" id="WP_150357114.1">
    <property type="nucleotide sequence ID" value="NZ_JAJJPB010000009.1"/>
</dbReference>